<proteinExistence type="inferred from homology"/>
<evidence type="ECO:0000256" key="7">
    <source>
        <dbReference type="ARBA" id="ARBA00023136"/>
    </source>
</evidence>
<name>A0A0D9V888_9ORYZ</name>
<dbReference type="SUPFAM" id="SSF54928">
    <property type="entry name" value="RNA-binding domain, RBD"/>
    <property type="match status" value="3"/>
</dbReference>
<dbReference type="Pfam" id="PF11835">
    <property type="entry name" value="RRM_8"/>
    <property type="match status" value="1"/>
</dbReference>
<dbReference type="InterPro" id="IPR034797">
    <property type="entry name" value="PTBPH3_RRM3"/>
</dbReference>
<dbReference type="Pfam" id="PF04893">
    <property type="entry name" value="Yip1"/>
    <property type="match status" value="1"/>
</dbReference>
<feature type="transmembrane region" description="Helical" evidence="10">
    <location>
        <begin position="226"/>
        <end position="247"/>
    </location>
</feature>
<evidence type="ECO:0000259" key="11">
    <source>
        <dbReference type="PROSITE" id="PS50102"/>
    </source>
</evidence>
<accession>A0A0D9V888</accession>
<evidence type="ECO:0000256" key="6">
    <source>
        <dbReference type="ARBA" id="ARBA00022989"/>
    </source>
</evidence>
<dbReference type="CDD" id="cd12698">
    <property type="entry name" value="RRM3_PTBPH3"/>
    <property type="match status" value="1"/>
</dbReference>
<keyword evidence="3 10" id="KW-0812">Transmembrane</keyword>
<feature type="transmembrane region" description="Helical" evidence="10">
    <location>
        <begin position="171"/>
        <end position="192"/>
    </location>
</feature>
<dbReference type="AlphaFoldDB" id="A0A0D9V888"/>
<feature type="compositionally biased region" description="Pro residues" evidence="9">
    <location>
        <begin position="55"/>
        <end position="64"/>
    </location>
</feature>
<reference evidence="12" key="3">
    <citation type="submission" date="2015-04" db="UniProtKB">
        <authorList>
            <consortium name="EnsemblPlants"/>
        </authorList>
    </citation>
    <scope>IDENTIFICATION</scope>
</reference>
<evidence type="ECO:0000256" key="9">
    <source>
        <dbReference type="SAM" id="MobiDB-lite"/>
    </source>
</evidence>
<comment type="similarity">
    <text evidence="2">Belongs to the YIP1 family.</text>
</comment>
<dbReference type="PROSITE" id="PS50102">
    <property type="entry name" value="RRM"/>
    <property type="match status" value="3"/>
</dbReference>
<dbReference type="Pfam" id="PF13893">
    <property type="entry name" value="RRM_5"/>
    <property type="match status" value="1"/>
</dbReference>
<dbReference type="InterPro" id="IPR000504">
    <property type="entry name" value="RRM_dom"/>
</dbReference>
<evidence type="ECO:0000256" key="2">
    <source>
        <dbReference type="ARBA" id="ARBA00010596"/>
    </source>
</evidence>
<keyword evidence="13" id="KW-1185">Reference proteome</keyword>
<dbReference type="InterPro" id="IPR012677">
    <property type="entry name" value="Nucleotide-bd_a/b_plait_sf"/>
</dbReference>
<evidence type="ECO:0000313" key="12">
    <source>
        <dbReference type="EnsemblPlants" id="LPERR01G33080.6"/>
    </source>
</evidence>
<comment type="subcellular location">
    <subcellularLocation>
        <location evidence="1">Membrane</location>
        <topology evidence="1">Multi-pass membrane protein</topology>
    </subcellularLocation>
</comment>
<dbReference type="PANTHER" id="PTHR15592">
    <property type="entry name" value="MATRIN 3/NUCLEAR PROTEIN 220-RELATED"/>
    <property type="match status" value="1"/>
</dbReference>
<keyword evidence="6 10" id="KW-1133">Transmembrane helix</keyword>
<dbReference type="GO" id="GO:0016020">
    <property type="term" value="C:membrane"/>
    <property type="evidence" value="ECO:0007669"/>
    <property type="project" value="UniProtKB-SubCell"/>
</dbReference>
<sequence>MSHSHGDTIPLHPSSAQSDMDEIESLIYAAPSATVLPARPPSPPRASIPVSTSPAPLPAPAPPKPTLPGASVPIFVPQAPPPAAPPASVSVPIASDGFGPPPNTLTEPVWDTVKRDLARIVSNLKLVVFPNPYREDPGKALRDWDLWGPFFFIVFLGLTLSWSASVKKSEVFAVAFAVLAAGAIILTLNVLLLGGHIIFFQSLSLLGYCLFPLDVGALVCMLKDNVILKIIVVTVTLAWSSWAAYPFMSAAVNPRRKALALYPVFLMYISVGVWWELRGRMAEPSKVIHIRNVGHEISESELLQVVQPFGTVAKLVMLRAKNQALVQMEDLASAVNAIQYYNTIQPSVRGRNVYLQYSSHQELTTDQSSHGRNPDQEEPNRILLVTIHHMIYPITIEVLHQVFSPYGFVEKIVTFQKSAGFQSLIQYESRQSAIQAYGALHRFHKSIVAHRTTFKIISALPSHTKHLLHFVIANITPHQMSKAAMIAAAFGGTLPPGVSGINDRCTLVVSNLNTDKIDEDKLFNLFSIYGNIVRIKILKNKPDHALIQMADGLQAELAVHYLKGATLFGKKLEVNYSKYPTVTPDPDARDYSTSHLNRFNSNVVKNYRHCCAPTKMIHISALPQDITEDSILSLVGEHGTIVNSRLFETNGKTQALVLFESVEEATDALVEKHASKLDRTNIRISFSQMQNI</sequence>
<feature type="domain" description="RRM" evidence="11">
    <location>
        <begin position="615"/>
        <end position="689"/>
    </location>
</feature>
<keyword evidence="5 8" id="KW-0694">RNA-binding</keyword>
<dbReference type="Gramene" id="LPERR01G33080.6">
    <property type="protein sequence ID" value="LPERR01G33080.6"/>
    <property type="gene ID" value="LPERR01G33080"/>
</dbReference>
<evidence type="ECO:0000313" key="13">
    <source>
        <dbReference type="Proteomes" id="UP000032180"/>
    </source>
</evidence>
<dbReference type="InterPro" id="IPR006977">
    <property type="entry name" value="Yip1_dom"/>
</dbReference>
<evidence type="ECO:0000256" key="8">
    <source>
        <dbReference type="PROSITE-ProRule" id="PRU00176"/>
    </source>
</evidence>
<feature type="transmembrane region" description="Helical" evidence="10">
    <location>
        <begin position="198"/>
        <end position="219"/>
    </location>
</feature>
<dbReference type="Gene3D" id="3.30.70.330">
    <property type="match status" value="4"/>
</dbReference>
<dbReference type="InterPro" id="IPR035979">
    <property type="entry name" value="RBD_domain_sf"/>
</dbReference>
<dbReference type="InterPro" id="IPR021790">
    <property type="entry name" value="PTBP1-like_RRM2"/>
</dbReference>
<organism evidence="12 13">
    <name type="scientific">Leersia perrieri</name>
    <dbReference type="NCBI Taxonomy" id="77586"/>
    <lineage>
        <taxon>Eukaryota</taxon>
        <taxon>Viridiplantae</taxon>
        <taxon>Streptophyta</taxon>
        <taxon>Embryophyta</taxon>
        <taxon>Tracheophyta</taxon>
        <taxon>Spermatophyta</taxon>
        <taxon>Magnoliopsida</taxon>
        <taxon>Liliopsida</taxon>
        <taxon>Poales</taxon>
        <taxon>Poaceae</taxon>
        <taxon>BOP clade</taxon>
        <taxon>Oryzoideae</taxon>
        <taxon>Oryzeae</taxon>
        <taxon>Oryzinae</taxon>
        <taxon>Leersia</taxon>
    </lineage>
</organism>
<evidence type="ECO:0000256" key="1">
    <source>
        <dbReference type="ARBA" id="ARBA00004141"/>
    </source>
</evidence>
<dbReference type="SMART" id="SM00360">
    <property type="entry name" value="RRM"/>
    <property type="match status" value="3"/>
</dbReference>
<feature type="region of interest" description="Disordered" evidence="9">
    <location>
        <begin position="1"/>
        <end position="22"/>
    </location>
</feature>
<reference evidence="12 13" key="1">
    <citation type="submission" date="2012-08" db="EMBL/GenBank/DDBJ databases">
        <title>Oryza genome evolution.</title>
        <authorList>
            <person name="Wing R.A."/>
        </authorList>
    </citation>
    <scope>NUCLEOTIDE SEQUENCE</scope>
</reference>
<evidence type="ECO:0000256" key="4">
    <source>
        <dbReference type="ARBA" id="ARBA00022737"/>
    </source>
</evidence>
<reference evidence="13" key="2">
    <citation type="submission" date="2013-12" db="EMBL/GenBank/DDBJ databases">
        <authorList>
            <person name="Yu Y."/>
            <person name="Lee S."/>
            <person name="de Baynast K."/>
            <person name="Wissotski M."/>
            <person name="Liu L."/>
            <person name="Talag J."/>
            <person name="Goicoechea J."/>
            <person name="Angelova A."/>
            <person name="Jetty R."/>
            <person name="Kudrna D."/>
            <person name="Golser W."/>
            <person name="Rivera L."/>
            <person name="Zhang J."/>
            <person name="Wing R."/>
        </authorList>
    </citation>
    <scope>NUCLEOTIDE SEQUENCE</scope>
</reference>
<dbReference type="Pfam" id="PF00076">
    <property type="entry name" value="RRM_1"/>
    <property type="match status" value="2"/>
</dbReference>
<dbReference type="Proteomes" id="UP000032180">
    <property type="component" value="Chromosome 1"/>
</dbReference>
<evidence type="ECO:0000256" key="5">
    <source>
        <dbReference type="ARBA" id="ARBA00022884"/>
    </source>
</evidence>
<feature type="transmembrane region" description="Helical" evidence="10">
    <location>
        <begin position="146"/>
        <end position="164"/>
    </location>
</feature>
<evidence type="ECO:0000256" key="10">
    <source>
        <dbReference type="SAM" id="Phobius"/>
    </source>
</evidence>
<feature type="domain" description="RRM" evidence="11">
    <location>
        <begin position="286"/>
        <end position="360"/>
    </location>
</feature>
<dbReference type="GO" id="GO:0003723">
    <property type="term" value="F:RNA binding"/>
    <property type="evidence" value="ECO:0007669"/>
    <property type="project" value="UniProtKB-UniRule"/>
</dbReference>
<dbReference type="EnsemblPlants" id="LPERR01G33080.6">
    <property type="protein sequence ID" value="LPERR01G33080.6"/>
    <property type="gene ID" value="LPERR01G33080"/>
</dbReference>
<feature type="transmembrane region" description="Helical" evidence="10">
    <location>
        <begin position="259"/>
        <end position="277"/>
    </location>
</feature>
<protein>
    <recommendedName>
        <fullName evidence="11">RRM domain-containing protein</fullName>
    </recommendedName>
</protein>
<evidence type="ECO:0000256" key="3">
    <source>
        <dbReference type="ARBA" id="ARBA00022692"/>
    </source>
</evidence>
<feature type="region of interest" description="Disordered" evidence="9">
    <location>
        <begin position="37"/>
        <end position="64"/>
    </location>
</feature>
<feature type="domain" description="RRM" evidence="11">
    <location>
        <begin position="505"/>
        <end position="579"/>
    </location>
</feature>
<keyword evidence="4" id="KW-0677">Repeat</keyword>
<keyword evidence="7 10" id="KW-0472">Membrane</keyword>